<dbReference type="PROSITE" id="PS50142">
    <property type="entry name" value="RNASE_3_2"/>
    <property type="match status" value="1"/>
</dbReference>
<feature type="domain" description="DRBM" evidence="7">
    <location>
        <begin position="320"/>
        <end position="415"/>
    </location>
</feature>
<dbReference type="GO" id="GO:0004525">
    <property type="term" value="F:ribonuclease III activity"/>
    <property type="evidence" value="ECO:0007669"/>
    <property type="project" value="InterPro"/>
</dbReference>
<dbReference type="OrthoDB" id="2392202at2759"/>
<evidence type="ECO:0000313" key="10">
    <source>
        <dbReference type="Proteomes" id="UP000799538"/>
    </source>
</evidence>
<dbReference type="EMBL" id="ML992522">
    <property type="protein sequence ID" value="KAF2219015.1"/>
    <property type="molecule type" value="Genomic_DNA"/>
</dbReference>
<gene>
    <name evidence="9" type="ORF">BDZ85DRAFT_285825</name>
</gene>
<dbReference type="InterPro" id="IPR036389">
    <property type="entry name" value="RNase_III_sf"/>
</dbReference>
<feature type="compositionally biased region" description="Basic and acidic residues" evidence="6">
    <location>
        <begin position="1"/>
        <end position="11"/>
    </location>
</feature>
<evidence type="ECO:0000313" key="9">
    <source>
        <dbReference type="EMBL" id="KAF2219015.1"/>
    </source>
</evidence>
<dbReference type="InterPro" id="IPR000999">
    <property type="entry name" value="RNase_III_dom"/>
</dbReference>
<feature type="region of interest" description="Disordered" evidence="6">
    <location>
        <begin position="296"/>
        <end position="319"/>
    </location>
</feature>
<accession>A0A6A6FZY8</accession>
<dbReference type="SMART" id="SM00535">
    <property type="entry name" value="RIBOc"/>
    <property type="match status" value="1"/>
</dbReference>
<feature type="region of interest" description="Disordered" evidence="6">
    <location>
        <begin position="1"/>
        <end position="22"/>
    </location>
</feature>
<feature type="region of interest" description="Disordered" evidence="6">
    <location>
        <begin position="420"/>
        <end position="442"/>
    </location>
</feature>
<evidence type="ECO:0000256" key="4">
    <source>
        <dbReference type="ARBA" id="ARBA00022884"/>
    </source>
</evidence>
<organism evidence="9 10">
    <name type="scientific">Elsinoe ampelina</name>
    <dbReference type="NCBI Taxonomy" id="302913"/>
    <lineage>
        <taxon>Eukaryota</taxon>
        <taxon>Fungi</taxon>
        <taxon>Dikarya</taxon>
        <taxon>Ascomycota</taxon>
        <taxon>Pezizomycotina</taxon>
        <taxon>Dothideomycetes</taxon>
        <taxon>Dothideomycetidae</taxon>
        <taxon>Myriangiales</taxon>
        <taxon>Elsinoaceae</taxon>
        <taxon>Elsinoe</taxon>
    </lineage>
</organism>
<dbReference type="PANTHER" id="PTHR11207">
    <property type="entry name" value="RIBONUCLEASE III"/>
    <property type="match status" value="1"/>
</dbReference>
<keyword evidence="2" id="KW-0255">Endonuclease</keyword>
<evidence type="ECO:0000256" key="5">
    <source>
        <dbReference type="PROSITE-ProRule" id="PRU00266"/>
    </source>
</evidence>
<dbReference type="InterPro" id="IPR014720">
    <property type="entry name" value="dsRBD_dom"/>
</dbReference>
<keyword evidence="1" id="KW-0540">Nuclease</keyword>
<dbReference type="CDD" id="cd00593">
    <property type="entry name" value="RIBOc"/>
    <property type="match status" value="1"/>
</dbReference>
<evidence type="ECO:0000256" key="6">
    <source>
        <dbReference type="SAM" id="MobiDB-lite"/>
    </source>
</evidence>
<dbReference type="GO" id="GO:0006364">
    <property type="term" value="P:rRNA processing"/>
    <property type="evidence" value="ECO:0007669"/>
    <property type="project" value="TreeGrafter"/>
</dbReference>
<evidence type="ECO:0000259" key="8">
    <source>
        <dbReference type="PROSITE" id="PS50142"/>
    </source>
</evidence>
<keyword evidence="10" id="KW-1185">Reference proteome</keyword>
<dbReference type="Gene3D" id="1.10.1520.10">
    <property type="entry name" value="Ribonuclease III domain"/>
    <property type="match status" value="1"/>
</dbReference>
<evidence type="ECO:0000256" key="1">
    <source>
        <dbReference type="ARBA" id="ARBA00022722"/>
    </source>
</evidence>
<dbReference type="SUPFAM" id="SSF69065">
    <property type="entry name" value="RNase III domain-like"/>
    <property type="match status" value="1"/>
</dbReference>
<dbReference type="SUPFAM" id="SSF54768">
    <property type="entry name" value="dsRNA-binding domain-like"/>
    <property type="match status" value="1"/>
</dbReference>
<dbReference type="Pfam" id="PF00636">
    <property type="entry name" value="Ribonuclease_3"/>
    <property type="match status" value="1"/>
</dbReference>
<evidence type="ECO:0000259" key="7">
    <source>
        <dbReference type="PROSITE" id="PS50137"/>
    </source>
</evidence>
<dbReference type="PROSITE" id="PS50137">
    <property type="entry name" value="DS_RBD"/>
    <property type="match status" value="1"/>
</dbReference>
<dbReference type="GO" id="GO:0003723">
    <property type="term" value="F:RNA binding"/>
    <property type="evidence" value="ECO:0007669"/>
    <property type="project" value="UniProtKB-UniRule"/>
</dbReference>
<dbReference type="PROSITE" id="PS00517">
    <property type="entry name" value="RNASE_3_1"/>
    <property type="match status" value="1"/>
</dbReference>
<evidence type="ECO:0000256" key="3">
    <source>
        <dbReference type="ARBA" id="ARBA00022801"/>
    </source>
</evidence>
<dbReference type="Gene3D" id="3.30.160.20">
    <property type="match status" value="1"/>
</dbReference>
<name>A0A6A6FZY8_9PEZI</name>
<sequence length="442" mass="48945">MEHGSNGHSSEKGSNANRNRPSGAIDALDKLVSNPLTLKILDIGELNSIRELRARAASGAYDAGPATVATSTQTPLYPAFDASDIGDLSSPFPSLPEVKSGLYSSAPFIHTSVIRVDSVSGKAYTNNGIPIESYQQGAERNYERLEFLGDAYIELMASSLIFSRYPHLTAGRQSQLRETLVNNTTLMRFSLHYGFDRKLEEHGLDTAQFNTSKHPAKGNKGLNKILADCFEAYIAALVLSDPTNGYTTAQNWLWTLWNPLLIQETGEGDLSRLQQWKHQWDLLAPDVAPAALAHTIHHKPTPRPSQRPSKPTSTIVSQEDPTSLLATMRQNQSSTNPYNANAKALLQKRIAPGHIRLVYRDYKAPVKLKKTQIFYQEVALTGWGYENLVLGKGEGESKAEAGNRAATDAMRRNESVVRECEEKVEVERERRRREKEEAEGGS</sequence>
<feature type="compositionally biased region" description="Polar residues" evidence="6">
    <location>
        <begin position="304"/>
        <end position="319"/>
    </location>
</feature>
<dbReference type="GO" id="GO:0006369">
    <property type="term" value="P:termination of RNA polymerase II transcription"/>
    <property type="evidence" value="ECO:0007669"/>
    <property type="project" value="TreeGrafter"/>
</dbReference>
<dbReference type="GO" id="GO:0005654">
    <property type="term" value="C:nucleoplasm"/>
    <property type="evidence" value="ECO:0007669"/>
    <property type="project" value="TreeGrafter"/>
</dbReference>
<dbReference type="AlphaFoldDB" id="A0A6A6FZY8"/>
<reference evidence="10" key="1">
    <citation type="journal article" date="2020" name="Stud. Mycol.">
        <title>101 Dothideomycetes genomes: A test case for predicting lifestyles and emergence of pathogens.</title>
        <authorList>
            <person name="Haridas S."/>
            <person name="Albert R."/>
            <person name="Binder M."/>
            <person name="Bloem J."/>
            <person name="LaButti K."/>
            <person name="Salamov A."/>
            <person name="Andreopoulos B."/>
            <person name="Baker S."/>
            <person name="Barry K."/>
            <person name="Bills G."/>
            <person name="Bluhm B."/>
            <person name="Cannon C."/>
            <person name="Castanera R."/>
            <person name="Culley D."/>
            <person name="Daum C."/>
            <person name="Ezra D."/>
            <person name="Gonzalez J."/>
            <person name="Henrissat B."/>
            <person name="Kuo A."/>
            <person name="Liang C."/>
            <person name="Lipzen A."/>
            <person name="Lutzoni F."/>
            <person name="Magnuson J."/>
            <person name="Mondo S."/>
            <person name="Nolan M."/>
            <person name="Ohm R."/>
            <person name="Pangilinan J."/>
            <person name="Park H.-J."/>
            <person name="Ramirez L."/>
            <person name="Alfaro M."/>
            <person name="Sun H."/>
            <person name="Tritt A."/>
            <person name="Yoshinaga Y."/>
            <person name="Zwiers L.-H."/>
            <person name="Turgeon B."/>
            <person name="Goodwin S."/>
            <person name="Spatafora J."/>
            <person name="Crous P."/>
            <person name="Grigoriev I."/>
        </authorList>
    </citation>
    <scope>NUCLEOTIDE SEQUENCE [LARGE SCALE GENOMIC DNA]</scope>
    <source>
        <strain evidence="10">CECT 20119</strain>
    </source>
</reference>
<dbReference type="Proteomes" id="UP000799538">
    <property type="component" value="Unassembled WGS sequence"/>
</dbReference>
<keyword evidence="4 5" id="KW-0694">RNA-binding</keyword>
<protein>
    <submittedName>
        <fullName evidence="9">Uncharacterized protein</fullName>
    </submittedName>
</protein>
<dbReference type="PANTHER" id="PTHR11207:SF0">
    <property type="entry name" value="RIBONUCLEASE 3"/>
    <property type="match status" value="1"/>
</dbReference>
<evidence type="ECO:0000256" key="2">
    <source>
        <dbReference type="ARBA" id="ARBA00022759"/>
    </source>
</evidence>
<dbReference type="GO" id="GO:0034475">
    <property type="term" value="P:U4 snRNA 3'-end processing"/>
    <property type="evidence" value="ECO:0007669"/>
    <property type="project" value="TreeGrafter"/>
</dbReference>
<keyword evidence="3" id="KW-0378">Hydrolase</keyword>
<feature type="domain" description="RNase III" evidence="8">
    <location>
        <begin position="139"/>
        <end position="242"/>
    </location>
</feature>
<proteinExistence type="predicted"/>